<dbReference type="InterPro" id="IPR016024">
    <property type="entry name" value="ARM-type_fold"/>
</dbReference>
<accession>A0AAV2IPZ6</accession>
<organism evidence="6 7">
    <name type="scientific">Lymnaea stagnalis</name>
    <name type="common">Great pond snail</name>
    <name type="synonym">Helix stagnalis</name>
    <dbReference type="NCBI Taxonomy" id="6523"/>
    <lineage>
        <taxon>Eukaryota</taxon>
        <taxon>Metazoa</taxon>
        <taxon>Spiralia</taxon>
        <taxon>Lophotrochozoa</taxon>
        <taxon>Mollusca</taxon>
        <taxon>Gastropoda</taxon>
        <taxon>Heterobranchia</taxon>
        <taxon>Euthyneura</taxon>
        <taxon>Panpulmonata</taxon>
        <taxon>Hygrophila</taxon>
        <taxon>Lymnaeoidea</taxon>
        <taxon>Lymnaeidae</taxon>
        <taxon>Lymnaea</taxon>
    </lineage>
</organism>
<feature type="compositionally biased region" description="Polar residues" evidence="4">
    <location>
        <begin position="241"/>
        <end position="253"/>
    </location>
</feature>
<comment type="similarity">
    <text evidence="1">Belongs to the TRAFAC class TrmE-Era-EngA-EngB-Septin-like GTPase superfamily. AIG1/Toc34/Toc159-like paraseptin GTPase family. IAN subfamily.</text>
</comment>
<dbReference type="Proteomes" id="UP001497497">
    <property type="component" value="Unassembled WGS sequence"/>
</dbReference>
<evidence type="ECO:0000313" key="6">
    <source>
        <dbReference type="EMBL" id="CAL1548183.1"/>
    </source>
</evidence>
<dbReference type="AlphaFoldDB" id="A0AAV2IPZ6"/>
<evidence type="ECO:0000256" key="3">
    <source>
        <dbReference type="ARBA" id="ARBA00023134"/>
    </source>
</evidence>
<dbReference type="InterPro" id="IPR045058">
    <property type="entry name" value="GIMA/IAN/Toc"/>
</dbReference>
<evidence type="ECO:0000256" key="2">
    <source>
        <dbReference type="ARBA" id="ARBA00022741"/>
    </source>
</evidence>
<feature type="non-terminal residue" evidence="6">
    <location>
        <position position="603"/>
    </location>
</feature>
<dbReference type="EMBL" id="CAXITT010001204">
    <property type="protein sequence ID" value="CAL1548183.1"/>
    <property type="molecule type" value="Genomic_DNA"/>
</dbReference>
<keyword evidence="3" id="KW-0342">GTP-binding</keyword>
<keyword evidence="7" id="KW-1185">Reference proteome</keyword>
<proteinExistence type="inferred from homology"/>
<dbReference type="PROSITE" id="PS51720">
    <property type="entry name" value="G_AIG1"/>
    <property type="match status" value="1"/>
</dbReference>
<evidence type="ECO:0000256" key="4">
    <source>
        <dbReference type="SAM" id="MobiDB-lite"/>
    </source>
</evidence>
<evidence type="ECO:0000256" key="1">
    <source>
        <dbReference type="ARBA" id="ARBA00008535"/>
    </source>
</evidence>
<dbReference type="InterPro" id="IPR027417">
    <property type="entry name" value="P-loop_NTPase"/>
</dbReference>
<dbReference type="Gene3D" id="3.40.50.300">
    <property type="entry name" value="P-loop containing nucleotide triphosphate hydrolases"/>
    <property type="match status" value="1"/>
</dbReference>
<dbReference type="Pfam" id="PF04548">
    <property type="entry name" value="AIG1"/>
    <property type="match status" value="1"/>
</dbReference>
<dbReference type="InterPro" id="IPR011989">
    <property type="entry name" value="ARM-like"/>
</dbReference>
<dbReference type="SUPFAM" id="SSF48371">
    <property type="entry name" value="ARM repeat"/>
    <property type="match status" value="1"/>
</dbReference>
<gene>
    <name evidence="6" type="ORF">GSLYS_00021500001</name>
</gene>
<dbReference type="PANTHER" id="PTHR10903:SF184">
    <property type="entry name" value="GTP-BINDING PROTEIN A"/>
    <property type="match status" value="1"/>
</dbReference>
<dbReference type="FunFam" id="3.40.50.300:FF:000840">
    <property type="entry name" value="Immune-associated nucleotide-binding protein 9"/>
    <property type="match status" value="1"/>
</dbReference>
<feature type="domain" description="AIG1-type G" evidence="5">
    <location>
        <begin position="265"/>
        <end position="480"/>
    </location>
</feature>
<dbReference type="PANTHER" id="PTHR10903">
    <property type="entry name" value="GTPASE, IMAP FAMILY MEMBER-RELATED"/>
    <property type="match status" value="1"/>
</dbReference>
<feature type="compositionally biased region" description="Basic and acidic residues" evidence="4">
    <location>
        <begin position="254"/>
        <end position="265"/>
    </location>
</feature>
<reference evidence="6 7" key="1">
    <citation type="submission" date="2024-04" db="EMBL/GenBank/DDBJ databases">
        <authorList>
            <consortium name="Genoscope - CEA"/>
            <person name="William W."/>
        </authorList>
    </citation>
    <scope>NUCLEOTIDE SEQUENCE [LARGE SCALE GENOMIC DNA]</scope>
</reference>
<dbReference type="Gene3D" id="1.25.10.10">
    <property type="entry name" value="Leucine-rich Repeat Variant"/>
    <property type="match status" value="1"/>
</dbReference>
<evidence type="ECO:0000259" key="5">
    <source>
        <dbReference type="PROSITE" id="PS51720"/>
    </source>
</evidence>
<feature type="region of interest" description="Disordered" evidence="4">
    <location>
        <begin position="237"/>
        <end position="265"/>
    </location>
</feature>
<name>A0AAV2IPZ6_LYMST</name>
<dbReference type="GO" id="GO:0005525">
    <property type="term" value="F:GTP binding"/>
    <property type="evidence" value="ECO:0007669"/>
    <property type="project" value="UniProtKB-KW"/>
</dbReference>
<dbReference type="InterPro" id="IPR006703">
    <property type="entry name" value="G_AIG1"/>
</dbReference>
<sequence length="603" mass="68551">MEDIFSRGAKTGPEEIERFVKMVMENWSEINSVNKRERLELLVKLLKRFESMLPTIEKSFENFKITDVLIEILKQSPHDGDSKGERSSFLNLQRRALHICAAYSRVSESISKELSKSDAVQVLTSLMGKDNSYWGLEEKEFLEIQRDCADALINMCRKGSDIQAFREPKVRWILQKYLDTNDQITRIAAVSTLIQVYAPASTHGAHRDKGDPLCYILPNNAQVADGKKDPVALEARDRSQHSTLVQGGSQTTQSEKDNPVTSNEHNEIDLLLIGKTGNGKSATGNTILGRDYFDSRGSMSSVTQEVQYEFAEYKGRSITVVDGPGVGDTSHKDIVKATKFVIAAMQDAVLLNPKGYHAFLLVVRYGGRFTEEDSNVIKMLKAIFGQDFVKNFCIVIMTCGDNFAKEEIEKNGKTFVGWCREQTGIFQQLLRECEYRAILFDNRTKDEKVINDQIKTLMDTVDELKSGGERYTDANFQSVQKSRDDLLLTLREPVIRQDTFRQISLIIHEFERLSSGDVEDKLERLDGLIAKTEGLQKEISEEDHGTGILEESLSSVNQLAKALENKVMFEIQMNEIHSEMARREAELKERYEKETRDYVEQLK</sequence>
<dbReference type="SUPFAM" id="SSF52540">
    <property type="entry name" value="P-loop containing nucleoside triphosphate hydrolases"/>
    <property type="match status" value="1"/>
</dbReference>
<keyword evidence="2" id="KW-0547">Nucleotide-binding</keyword>
<evidence type="ECO:0000313" key="7">
    <source>
        <dbReference type="Proteomes" id="UP001497497"/>
    </source>
</evidence>
<protein>
    <recommendedName>
        <fullName evidence="5">AIG1-type G domain-containing protein</fullName>
    </recommendedName>
</protein>
<comment type="caution">
    <text evidence="6">The sequence shown here is derived from an EMBL/GenBank/DDBJ whole genome shotgun (WGS) entry which is preliminary data.</text>
</comment>